<evidence type="ECO:0000256" key="1">
    <source>
        <dbReference type="ARBA" id="ARBA00004418"/>
    </source>
</evidence>
<dbReference type="SUPFAM" id="SSF53850">
    <property type="entry name" value="Periplasmic binding protein-like II"/>
    <property type="match status" value="1"/>
</dbReference>
<accession>A0A6M4A998</accession>
<dbReference type="EMBL" id="CP051152">
    <property type="protein sequence ID" value="QJQ07841.1"/>
    <property type="molecule type" value="Genomic_DNA"/>
</dbReference>
<dbReference type="OrthoDB" id="5580590at2"/>
<comment type="subcellular location">
    <subcellularLocation>
        <location evidence="1">Periplasm</location>
    </subcellularLocation>
</comment>
<name>A0A6M4A998_9BURK</name>
<dbReference type="GO" id="GO:0042597">
    <property type="term" value="C:periplasmic space"/>
    <property type="evidence" value="ECO:0007669"/>
    <property type="project" value="UniProtKB-SubCell"/>
</dbReference>
<evidence type="ECO:0000313" key="7">
    <source>
        <dbReference type="EMBL" id="QJQ07841.1"/>
    </source>
</evidence>
<dbReference type="AlphaFoldDB" id="A0A6M4A998"/>
<dbReference type="PANTHER" id="PTHR43649:SF28">
    <property type="entry name" value="BINDING PROTEIN COMPONENT OF ABC SUGAR TRANSPORTER-RELATED"/>
    <property type="match status" value="1"/>
</dbReference>
<dbReference type="KEGG" id="upi:EJG51_018045"/>
<evidence type="ECO:0000256" key="3">
    <source>
        <dbReference type="ARBA" id="ARBA00022448"/>
    </source>
</evidence>
<dbReference type="InterPro" id="IPR050490">
    <property type="entry name" value="Bact_solute-bd_prot1"/>
</dbReference>
<proteinExistence type="inferred from homology"/>
<dbReference type="PANTHER" id="PTHR43649">
    <property type="entry name" value="ARABINOSE-BINDING PROTEIN-RELATED"/>
    <property type="match status" value="1"/>
</dbReference>
<protein>
    <recommendedName>
        <fullName evidence="6">Probable sugar-binding periplasmic protein</fullName>
    </recommendedName>
</protein>
<dbReference type="InterPro" id="IPR006059">
    <property type="entry name" value="SBP"/>
</dbReference>
<sequence>MYAPAHAEGLQVLHWWKSASERKAVDVLVSRLADEGISWRDGVIPSGSGVGASIVLRSRILAGDAPEVAQLNGVLISEWDSLGLLLDVDSTGINGKWDKLLFPTVLTLVQPHGHFVAAPLGIHRINTLFFNRKLFAQHGLAVPQTWAEFELVAAKLQRLGIVPLAQSSEPWQVVSLFETLVLAEGGATFYRDLFVKKNAAAFADERLARALQHLRYLKKWMTVPVPERPWTEVTRQFADGGAAMMVMGDWAKAELYAWGQLNEDSLGCTAVPGTANYHLYDIDTLAMLSASKSYRPAQEKLAKVVMSAAVQADYNQLKGSVPVLRNPDMTKMDSCARASWKLFASGAVAQVPSLAHRMATDEITKDAIIAEVHRYFLDDKISTADTQRRLGVIARTVSNTFASPISRKR</sequence>
<keyword evidence="4" id="KW-0732">Signal</keyword>
<dbReference type="Gene3D" id="3.40.190.10">
    <property type="entry name" value="Periplasmic binding protein-like II"/>
    <property type="match status" value="2"/>
</dbReference>
<dbReference type="Proteomes" id="UP000274350">
    <property type="component" value="Chromosome"/>
</dbReference>
<evidence type="ECO:0000256" key="6">
    <source>
        <dbReference type="ARBA" id="ARBA00049753"/>
    </source>
</evidence>
<evidence type="ECO:0000256" key="5">
    <source>
        <dbReference type="ARBA" id="ARBA00049629"/>
    </source>
</evidence>
<comment type="similarity">
    <text evidence="2">Belongs to the bacterial solute-binding protein 1 family.</text>
</comment>
<organism evidence="7 8">
    <name type="scientific">Undibacterium piscinae</name>
    <dbReference type="NCBI Taxonomy" id="2495591"/>
    <lineage>
        <taxon>Bacteria</taxon>
        <taxon>Pseudomonadati</taxon>
        <taxon>Pseudomonadota</taxon>
        <taxon>Betaproteobacteria</taxon>
        <taxon>Burkholderiales</taxon>
        <taxon>Oxalobacteraceae</taxon>
        <taxon>Undibacterium</taxon>
    </lineage>
</organism>
<comment type="function">
    <text evidence="5">Part of a binding-protein-dependent transport system for a sugar.</text>
</comment>
<dbReference type="Pfam" id="PF01547">
    <property type="entry name" value="SBP_bac_1"/>
    <property type="match status" value="1"/>
</dbReference>
<reference evidence="7 8" key="1">
    <citation type="journal article" date="2019" name="Int. J. Syst. Evol. Microbiol.">
        <title>Undibacterium piscinae sp. nov., isolated from Korean shiner intestine.</title>
        <authorList>
            <person name="Lee S.Y."/>
            <person name="Kang W."/>
            <person name="Kim P.S."/>
            <person name="Kim H.S."/>
            <person name="Sung H."/>
            <person name="Shin N.R."/>
            <person name="Whon T.W."/>
            <person name="Yun J.H."/>
            <person name="Lee J.Y."/>
            <person name="Lee J.Y."/>
            <person name="Jung M.J."/>
            <person name="Jeong Y.S."/>
            <person name="Tak E.J."/>
            <person name="Han J.E."/>
            <person name="Hyun D.W."/>
            <person name="Kang M.S."/>
            <person name="Lee K.E."/>
            <person name="Lee B.H."/>
            <person name="Bae J.W."/>
        </authorList>
    </citation>
    <scope>NUCLEOTIDE SEQUENCE [LARGE SCALE GENOMIC DNA]</scope>
    <source>
        <strain evidence="7 8">S11R28</strain>
    </source>
</reference>
<keyword evidence="3" id="KW-0813">Transport</keyword>
<evidence type="ECO:0000313" key="8">
    <source>
        <dbReference type="Proteomes" id="UP000274350"/>
    </source>
</evidence>
<evidence type="ECO:0000256" key="2">
    <source>
        <dbReference type="ARBA" id="ARBA00008520"/>
    </source>
</evidence>
<evidence type="ECO:0000256" key="4">
    <source>
        <dbReference type="ARBA" id="ARBA00022729"/>
    </source>
</evidence>
<gene>
    <name evidence="7" type="ORF">EJG51_018045</name>
</gene>
<keyword evidence="8" id="KW-1185">Reference proteome</keyword>